<evidence type="ECO:0000259" key="1">
    <source>
        <dbReference type="PROSITE" id="PS50994"/>
    </source>
</evidence>
<dbReference type="GO" id="GO:0003676">
    <property type="term" value="F:nucleic acid binding"/>
    <property type="evidence" value="ECO:0007669"/>
    <property type="project" value="InterPro"/>
</dbReference>
<protein>
    <recommendedName>
        <fullName evidence="1">Integrase catalytic domain-containing protein</fullName>
    </recommendedName>
</protein>
<dbReference type="InterPro" id="IPR041588">
    <property type="entry name" value="Integrase_H2C2"/>
</dbReference>
<proteinExistence type="predicted"/>
<organism evidence="2">
    <name type="scientific">Sesamum radiatum</name>
    <name type="common">Black benniseed</name>
    <dbReference type="NCBI Taxonomy" id="300843"/>
    <lineage>
        <taxon>Eukaryota</taxon>
        <taxon>Viridiplantae</taxon>
        <taxon>Streptophyta</taxon>
        <taxon>Embryophyta</taxon>
        <taxon>Tracheophyta</taxon>
        <taxon>Spermatophyta</taxon>
        <taxon>Magnoliopsida</taxon>
        <taxon>eudicotyledons</taxon>
        <taxon>Gunneridae</taxon>
        <taxon>Pentapetalae</taxon>
        <taxon>asterids</taxon>
        <taxon>lamiids</taxon>
        <taxon>Lamiales</taxon>
        <taxon>Pedaliaceae</taxon>
        <taxon>Sesamum</taxon>
    </lineage>
</organism>
<dbReference type="Gene3D" id="3.30.420.10">
    <property type="entry name" value="Ribonuclease H-like superfamily/Ribonuclease H"/>
    <property type="match status" value="1"/>
</dbReference>
<comment type="caution">
    <text evidence="2">The sequence shown here is derived from an EMBL/GenBank/DDBJ whole genome shotgun (WGS) entry which is preliminary data.</text>
</comment>
<dbReference type="SUPFAM" id="SSF53098">
    <property type="entry name" value="Ribonuclease H-like"/>
    <property type="match status" value="1"/>
</dbReference>
<sequence>MQGEMLYKKSFTYPLLRYLSQEECLHVLKEIHDGCCGSHVGTWALANKALRAGYFWPTIKQDARYLVNKWEKCQKHATFIHQPAEPLNVMLSQCPFSQWGMDIVGSFPLAPGQKKFLLVAIDYFTKWVEAELLARIMEGKVMKFIWKNIIYRFGLPRELISNNGRQFQGQRIQDWLQDCT</sequence>
<dbReference type="EMBL" id="JACGWJ010000024">
    <property type="protein sequence ID" value="KAL0320058.1"/>
    <property type="molecule type" value="Genomic_DNA"/>
</dbReference>
<gene>
    <name evidence="2" type="ORF">Sradi_5267300</name>
</gene>
<dbReference type="Pfam" id="PF17921">
    <property type="entry name" value="Integrase_H2C2"/>
    <property type="match status" value="1"/>
</dbReference>
<name>A0AAW2LM03_SESRA</name>
<dbReference type="PANTHER" id="PTHR47266">
    <property type="entry name" value="ENDONUCLEASE-RELATED"/>
    <property type="match status" value="1"/>
</dbReference>
<feature type="domain" description="Integrase catalytic" evidence="1">
    <location>
        <begin position="91"/>
        <end position="180"/>
    </location>
</feature>
<dbReference type="PROSITE" id="PS50994">
    <property type="entry name" value="INTEGRASE"/>
    <property type="match status" value="1"/>
</dbReference>
<reference evidence="2" key="1">
    <citation type="submission" date="2020-06" db="EMBL/GenBank/DDBJ databases">
        <authorList>
            <person name="Li T."/>
            <person name="Hu X."/>
            <person name="Zhang T."/>
            <person name="Song X."/>
            <person name="Zhang H."/>
            <person name="Dai N."/>
            <person name="Sheng W."/>
            <person name="Hou X."/>
            <person name="Wei L."/>
        </authorList>
    </citation>
    <scope>NUCLEOTIDE SEQUENCE</scope>
    <source>
        <strain evidence="2">G02</strain>
        <tissue evidence="2">Leaf</tissue>
    </source>
</reference>
<dbReference type="Pfam" id="PF00665">
    <property type="entry name" value="rve"/>
    <property type="match status" value="1"/>
</dbReference>
<dbReference type="InterPro" id="IPR001584">
    <property type="entry name" value="Integrase_cat-core"/>
</dbReference>
<dbReference type="InterPro" id="IPR012337">
    <property type="entry name" value="RNaseH-like_sf"/>
</dbReference>
<evidence type="ECO:0000313" key="2">
    <source>
        <dbReference type="EMBL" id="KAL0320058.1"/>
    </source>
</evidence>
<reference evidence="2" key="2">
    <citation type="journal article" date="2024" name="Plant">
        <title>Genomic evolution and insights into agronomic trait innovations of Sesamum species.</title>
        <authorList>
            <person name="Miao H."/>
            <person name="Wang L."/>
            <person name="Qu L."/>
            <person name="Liu H."/>
            <person name="Sun Y."/>
            <person name="Le M."/>
            <person name="Wang Q."/>
            <person name="Wei S."/>
            <person name="Zheng Y."/>
            <person name="Lin W."/>
            <person name="Duan Y."/>
            <person name="Cao H."/>
            <person name="Xiong S."/>
            <person name="Wang X."/>
            <person name="Wei L."/>
            <person name="Li C."/>
            <person name="Ma Q."/>
            <person name="Ju M."/>
            <person name="Zhao R."/>
            <person name="Li G."/>
            <person name="Mu C."/>
            <person name="Tian Q."/>
            <person name="Mei H."/>
            <person name="Zhang T."/>
            <person name="Gao T."/>
            <person name="Zhang H."/>
        </authorList>
    </citation>
    <scope>NUCLEOTIDE SEQUENCE</scope>
    <source>
        <strain evidence="2">G02</strain>
    </source>
</reference>
<accession>A0AAW2LM03</accession>
<dbReference type="InterPro" id="IPR036397">
    <property type="entry name" value="RNaseH_sf"/>
</dbReference>
<dbReference type="AlphaFoldDB" id="A0AAW2LM03"/>
<dbReference type="InterPro" id="IPR052160">
    <property type="entry name" value="Gypsy_RT_Integrase-like"/>
</dbReference>
<dbReference type="GO" id="GO:0015074">
    <property type="term" value="P:DNA integration"/>
    <property type="evidence" value="ECO:0007669"/>
    <property type="project" value="InterPro"/>
</dbReference>
<dbReference type="Gene3D" id="1.10.340.70">
    <property type="match status" value="1"/>
</dbReference>